<sequence>MDIEQDRPAGSVSNGPSSSGGVPASPLSPPLAATVPSVDVSPTASLHSNQSFRRPATLDEPPIITVVVQKEGNGYGMKVSGDNPVYVQSVRMGGPAERAGLYSGDKIIKF</sequence>
<dbReference type="Proteomes" id="UP000792457">
    <property type="component" value="Unassembled WGS sequence"/>
</dbReference>
<dbReference type="Pfam" id="PF00595">
    <property type="entry name" value="PDZ"/>
    <property type="match status" value="1"/>
</dbReference>
<feature type="compositionally biased region" description="Polar residues" evidence="1">
    <location>
        <begin position="40"/>
        <end position="52"/>
    </location>
</feature>
<gene>
    <name evidence="3" type="ORF">J437_LFUL001300</name>
</gene>
<dbReference type="GO" id="GO:0007186">
    <property type="term" value="P:G protein-coupled receptor signaling pathway"/>
    <property type="evidence" value="ECO:0007669"/>
    <property type="project" value="TreeGrafter"/>
</dbReference>
<reference evidence="3" key="2">
    <citation type="submission" date="2017-10" db="EMBL/GenBank/DDBJ databases">
        <title>Ladona fulva Genome sequencing and assembly.</title>
        <authorList>
            <person name="Murali S."/>
            <person name="Richards S."/>
            <person name="Bandaranaike D."/>
            <person name="Bellair M."/>
            <person name="Blankenburg K."/>
            <person name="Chao H."/>
            <person name="Dinh H."/>
            <person name="Doddapaneni H."/>
            <person name="Dugan-Rocha S."/>
            <person name="Elkadiri S."/>
            <person name="Gnanaolivu R."/>
            <person name="Hernandez B."/>
            <person name="Skinner E."/>
            <person name="Javaid M."/>
            <person name="Lee S."/>
            <person name="Li M."/>
            <person name="Ming W."/>
            <person name="Munidasa M."/>
            <person name="Muniz J."/>
            <person name="Nguyen L."/>
            <person name="Hughes D."/>
            <person name="Osuji N."/>
            <person name="Pu L.-L."/>
            <person name="Puazo M."/>
            <person name="Qu C."/>
            <person name="Quiroz J."/>
            <person name="Raj R."/>
            <person name="Weissenberger G."/>
            <person name="Xin Y."/>
            <person name="Zou X."/>
            <person name="Han Y."/>
            <person name="Worley K."/>
            <person name="Muzny D."/>
            <person name="Gibbs R."/>
        </authorList>
    </citation>
    <scope>NUCLEOTIDE SEQUENCE</scope>
    <source>
        <strain evidence="3">Sampled in the wild</strain>
    </source>
</reference>
<dbReference type="GO" id="GO:0005737">
    <property type="term" value="C:cytoplasm"/>
    <property type="evidence" value="ECO:0007669"/>
    <property type="project" value="TreeGrafter"/>
</dbReference>
<dbReference type="InterPro" id="IPR001478">
    <property type="entry name" value="PDZ"/>
</dbReference>
<dbReference type="GO" id="GO:0001664">
    <property type="term" value="F:G protein-coupled receptor binding"/>
    <property type="evidence" value="ECO:0007669"/>
    <property type="project" value="TreeGrafter"/>
</dbReference>
<dbReference type="PANTHER" id="PTHR45872">
    <property type="entry name" value="RHO GUANINE NUCLEOTIDE EXCHANGE FACTOR 2, ISOFORM D"/>
    <property type="match status" value="1"/>
</dbReference>
<dbReference type="Gene3D" id="2.30.42.10">
    <property type="match status" value="1"/>
</dbReference>
<dbReference type="GO" id="GO:0005085">
    <property type="term" value="F:guanyl-nucleotide exchange factor activity"/>
    <property type="evidence" value="ECO:0007669"/>
    <property type="project" value="TreeGrafter"/>
</dbReference>
<feature type="compositionally biased region" description="Low complexity" evidence="1">
    <location>
        <begin position="8"/>
        <end position="37"/>
    </location>
</feature>
<name>A0A8K0JXT8_LADFU</name>
<keyword evidence="4" id="KW-1185">Reference proteome</keyword>
<dbReference type="PROSITE" id="PS50106">
    <property type="entry name" value="PDZ"/>
    <property type="match status" value="1"/>
</dbReference>
<feature type="region of interest" description="Disordered" evidence="1">
    <location>
        <begin position="1"/>
        <end position="60"/>
    </location>
</feature>
<evidence type="ECO:0000313" key="4">
    <source>
        <dbReference type="Proteomes" id="UP000792457"/>
    </source>
</evidence>
<dbReference type="SUPFAM" id="SSF50156">
    <property type="entry name" value="PDZ domain-like"/>
    <property type="match status" value="1"/>
</dbReference>
<organism evidence="3 4">
    <name type="scientific">Ladona fulva</name>
    <name type="common">Scarce chaser dragonfly</name>
    <name type="synonym">Libellula fulva</name>
    <dbReference type="NCBI Taxonomy" id="123851"/>
    <lineage>
        <taxon>Eukaryota</taxon>
        <taxon>Metazoa</taxon>
        <taxon>Ecdysozoa</taxon>
        <taxon>Arthropoda</taxon>
        <taxon>Hexapoda</taxon>
        <taxon>Insecta</taxon>
        <taxon>Pterygota</taxon>
        <taxon>Palaeoptera</taxon>
        <taxon>Odonata</taxon>
        <taxon>Epiprocta</taxon>
        <taxon>Anisoptera</taxon>
        <taxon>Libelluloidea</taxon>
        <taxon>Libellulidae</taxon>
        <taxon>Ladona</taxon>
    </lineage>
</organism>
<dbReference type="PANTHER" id="PTHR45872:SF2">
    <property type="entry name" value="RHO GUANINE NUCLEOTIDE EXCHANGE FACTOR 2, ISOFORM D"/>
    <property type="match status" value="1"/>
</dbReference>
<dbReference type="InterPro" id="IPR036034">
    <property type="entry name" value="PDZ_sf"/>
</dbReference>
<comment type="caution">
    <text evidence="3">The sequence shown here is derived from an EMBL/GenBank/DDBJ whole genome shotgun (WGS) entry which is preliminary data.</text>
</comment>
<evidence type="ECO:0000259" key="2">
    <source>
        <dbReference type="PROSITE" id="PS50106"/>
    </source>
</evidence>
<proteinExistence type="predicted"/>
<accession>A0A8K0JXT8</accession>
<evidence type="ECO:0000313" key="3">
    <source>
        <dbReference type="EMBL" id="KAG8222208.1"/>
    </source>
</evidence>
<evidence type="ECO:0000256" key="1">
    <source>
        <dbReference type="SAM" id="MobiDB-lite"/>
    </source>
</evidence>
<protein>
    <recommendedName>
        <fullName evidence="2">PDZ domain-containing protein</fullName>
    </recommendedName>
</protein>
<reference evidence="3" key="1">
    <citation type="submission" date="2013-04" db="EMBL/GenBank/DDBJ databases">
        <authorList>
            <person name="Qu J."/>
            <person name="Murali S.C."/>
            <person name="Bandaranaike D."/>
            <person name="Bellair M."/>
            <person name="Blankenburg K."/>
            <person name="Chao H."/>
            <person name="Dinh H."/>
            <person name="Doddapaneni H."/>
            <person name="Downs B."/>
            <person name="Dugan-Rocha S."/>
            <person name="Elkadiri S."/>
            <person name="Gnanaolivu R.D."/>
            <person name="Hernandez B."/>
            <person name="Javaid M."/>
            <person name="Jayaseelan J.C."/>
            <person name="Lee S."/>
            <person name="Li M."/>
            <person name="Ming W."/>
            <person name="Munidasa M."/>
            <person name="Muniz J."/>
            <person name="Nguyen L."/>
            <person name="Ongeri F."/>
            <person name="Osuji N."/>
            <person name="Pu L.-L."/>
            <person name="Puazo M."/>
            <person name="Qu C."/>
            <person name="Quiroz J."/>
            <person name="Raj R."/>
            <person name="Weissenberger G."/>
            <person name="Xin Y."/>
            <person name="Zou X."/>
            <person name="Han Y."/>
            <person name="Richards S."/>
            <person name="Worley K."/>
            <person name="Muzny D."/>
            <person name="Gibbs R."/>
        </authorList>
    </citation>
    <scope>NUCLEOTIDE SEQUENCE</scope>
    <source>
        <strain evidence="3">Sampled in the wild</strain>
    </source>
</reference>
<dbReference type="EMBL" id="KZ308126">
    <property type="protein sequence ID" value="KAG8222208.1"/>
    <property type="molecule type" value="Genomic_DNA"/>
</dbReference>
<dbReference type="AlphaFoldDB" id="A0A8K0JXT8"/>
<dbReference type="OrthoDB" id="2272012at2759"/>
<feature type="domain" description="PDZ" evidence="2">
    <location>
        <begin position="65"/>
        <end position="110"/>
    </location>
</feature>